<name>B6W9X1_9FIRM</name>
<evidence type="ECO:0000313" key="1">
    <source>
        <dbReference type="EMBL" id="EEB35731.1"/>
    </source>
</evidence>
<reference evidence="1 2" key="1">
    <citation type="submission" date="2008-09" db="EMBL/GenBank/DDBJ databases">
        <authorList>
            <person name="Fulton L."/>
            <person name="Clifton S."/>
            <person name="Fulton B."/>
            <person name="Xu J."/>
            <person name="Minx P."/>
            <person name="Pepin K.H."/>
            <person name="Johnson M."/>
            <person name="Thiruvilangam P."/>
            <person name="Bhonagiri V."/>
            <person name="Nash W.E."/>
            <person name="Mardis E.R."/>
            <person name="Wilson R.K."/>
        </authorList>
    </citation>
    <scope>NUCLEOTIDE SEQUENCE [LARGE SCALE GENOMIC DNA]</scope>
    <source>
        <strain evidence="1 2">DSM 7454</strain>
    </source>
</reference>
<organism evidence="1 2">
    <name type="scientific">Anaerococcus hydrogenalis DSM 7454</name>
    <dbReference type="NCBI Taxonomy" id="561177"/>
    <lineage>
        <taxon>Bacteria</taxon>
        <taxon>Bacillati</taxon>
        <taxon>Bacillota</taxon>
        <taxon>Tissierellia</taxon>
        <taxon>Tissierellales</taxon>
        <taxon>Peptoniphilaceae</taxon>
        <taxon>Anaerococcus</taxon>
    </lineage>
</organism>
<gene>
    <name evidence="1" type="ORF">ANHYDRO_01397</name>
</gene>
<reference evidence="1 2" key="2">
    <citation type="submission" date="2008-10" db="EMBL/GenBank/DDBJ databases">
        <title>Draft genome sequence of Anaerococcus hydrogenalis (DSM 7454).</title>
        <authorList>
            <person name="Sudarsanam P."/>
            <person name="Ley R."/>
            <person name="Guruge J."/>
            <person name="Turnbaugh P.J."/>
            <person name="Mahowald M."/>
            <person name="Liep D."/>
            <person name="Gordon J."/>
        </authorList>
    </citation>
    <scope>NUCLEOTIDE SEQUENCE [LARGE SCALE GENOMIC DNA]</scope>
    <source>
        <strain evidence="1 2">DSM 7454</strain>
    </source>
</reference>
<accession>B6W9X1</accession>
<dbReference type="AlphaFoldDB" id="B6W9X1"/>
<proteinExistence type="predicted"/>
<sequence>MNNTSCLNKLDFDLDIIINVLRDDFGFKDLDIDCFLCLLEFKIDDNFEEVFSD</sequence>
<evidence type="ECO:0000313" key="2">
    <source>
        <dbReference type="Proteomes" id="UP000005451"/>
    </source>
</evidence>
<comment type="caution">
    <text evidence="1">The sequence shown here is derived from an EMBL/GenBank/DDBJ whole genome shotgun (WGS) entry which is preliminary data.</text>
</comment>
<dbReference type="EMBL" id="ABXA01000036">
    <property type="protein sequence ID" value="EEB35731.1"/>
    <property type="molecule type" value="Genomic_DNA"/>
</dbReference>
<dbReference type="RefSeq" id="WP_004814584.1">
    <property type="nucleotide sequence ID" value="NZ_ABXA01000036.1"/>
</dbReference>
<protein>
    <submittedName>
        <fullName evidence="1">Uncharacterized protein</fullName>
    </submittedName>
</protein>
<dbReference type="Proteomes" id="UP000005451">
    <property type="component" value="Unassembled WGS sequence"/>
</dbReference>